<evidence type="ECO:0000256" key="1">
    <source>
        <dbReference type="SAM" id="MobiDB-lite"/>
    </source>
</evidence>
<accession>A0A1H3R084</accession>
<name>A0A1H3R084_9PSEU</name>
<dbReference type="Proteomes" id="UP000199515">
    <property type="component" value="Unassembled WGS sequence"/>
</dbReference>
<feature type="region of interest" description="Disordered" evidence="1">
    <location>
        <begin position="407"/>
        <end position="431"/>
    </location>
</feature>
<feature type="domain" description="DUF7168" evidence="3">
    <location>
        <begin position="273"/>
        <end position="366"/>
    </location>
</feature>
<dbReference type="OrthoDB" id="3508128at2"/>
<evidence type="ECO:0000313" key="5">
    <source>
        <dbReference type="Proteomes" id="UP000199515"/>
    </source>
</evidence>
<dbReference type="EMBL" id="FNON01000010">
    <property type="protein sequence ID" value="SDZ19204.1"/>
    <property type="molecule type" value="Genomic_DNA"/>
</dbReference>
<dbReference type="InterPro" id="IPR055592">
    <property type="entry name" value="DUF7168"/>
</dbReference>
<feature type="compositionally biased region" description="Basic residues" evidence="1">
    <location>
        <begin position="1"/>
        <end position="11"/>
    </location>
</feature>
<dbReference type="Pfam" id="PF23771">
    <property type="entry name" value="DUF7168"/>
    <property type="match status" value="1"/>
</dbReference>
<dbReference type="RefSeq" id="WP_091297298.1">
    <property type="nucleotide sequence ID" value="NZ_FNON01000010.1"/>
</dbReference>
<feature type="region of interest" description="Disordered" evidence="1">
    <location>
        <begin position="1"/>
        <end position="28"/>
    </location>
</feature>
<feature type="domain" description="DUF2786" evidence="2">
    <location>
        <begin position="205"/>
        <end position="244"/>
    </location>
</feature>
<evidence type="ECO:0000313" key="4">
    <source>
        <dbReference type="EMBL" id="SDZ19204.1"/>
    </source>
</evidence>
<sequence>MGKKNRQRQAAKQKTQPKQSGFWTAQQQPSADDIGNVIITAAADTVRGNAGAAKACANELARTDELAPLLQRAAGLASQHIITRVFRNGWLPADIHEAARRNVDQFAGAYLLDVIAEYLLPFAPATVDETWRQQVGELGIVAWWSRSEPHLGQWAAKHILTAVETLTTVVEALALLISLPRLELIRPLPGTAVPRAPKHHNVDEKMLGRVRALLAKAESTGFPEEAEALSAKAQELMTRHALDRVLVEADTAAEDLPGARRLWLDTPYVDAKALLADVVARANRCKVIFSAWGFVTIVGDENDLDAVELLTTSLLVQATRAMVASGKQSSSRSRSYRQSFLVAYATRIGERLEKATETTIAESADAERLLPVLASHQAKVDKVFDTLFPTVRGKNVSFSNGEGWHAGRAAADRAQLDTRRPLRQRNTGGPP</sequence>
<dbReference type="Pfam" id="PF10979">
    <property type="entry name" value="DUF2786"/>
    <property type="match status" value="1"/>
</dbReference>
<proteinExistence type="predicted"/>
<protein>
    <submittedName>
        <fullName evidence="4">Uncharacterized protein</fullName>
    </submittedName>
</protein>
<organism evidence="4 5">
    <name type="scientific">Amycolatopsis xylanica</name>
    <dbReference type="NCBI Taxonomy" id="589385"/>
    <lineage>
        <taxon>Bacteria</taxon>
        <taxon>Bacillati</taxon>
        <taxon>Actinomycetota</taxon>
        <taxon>Actinomycetes</taxon>
        <taxon>Pseudonocardiales</taxon>
        <taxon>Pseudonocardiaceae</taxon>
        <taxon>Amycolatopsis</taxon>
    </lineage>
</organism>
<reference evidence="4 5" key="1">
    <citation type="submission" date="2016-10" db="EMBL/GenBank/DDBJ databases">
        <authorList>
            <person name="de Groot N.N."/>
        </authorList>
    </citation>
    <scope>NUCLEOTIDE SEQUENCE [LARGE SCALE GENOMIC DNA]</scope>
    <source>
        <strain evidence="4 5">CPCC 202699</strain>
    </source>
</reference>
<evidence type="ECO:0000259" key="2">
    <source>
        <dbReference type="Pfam" id="PF10979"/>
    </source>
</evidence>
<gene>
    <name evidence="4" type="ORF">SAMN05421504_110200</name>
</gene>
<keyword evidence="5" id="KW-1185">Reference proteome</keyword>
<dbReference type="AlphaFoldDB" id="A0A1H3R084"/>
<dbReference type="InterPro" id="IPR024498">
    <property type="entry name" value="DUF2786"/>
</dbReference>
<feature type="compositionally biased region" description="Basic and acidic residues" evidence="1">
    <location>
        <begin position="410"/>
        <end position="420"/>
    </location>
</feature>
<evidence type="ECO:0000259" key="3">
    <source>
        <dbReference type="Pfam" id="PF23771"/>
    </source>
</evidence>
<dbReference type="STRING" id="589385.SAMN05421504_110200"/>